<organism evidence="3 4">
    <name type="scientific">Champsocephalus esox</name>
    <name type="common">pike icefish</name>
    <dbReference type="NCBI Taxonomy" id="159716"/>
    <lineage>
        <taxon>Eukaryota</taxon>
        <taxon>Metazoa</taxon>
        <taxon>Chordata</taxon>
        <taxon>Craniata</taxon>
        <taxon>Vertebrata</taxon>
        <taxon>Euteleostomi</taxon>
        <taxon>Actinopterygii</taxon>
        <taxon>Neopterygii</taxon>
        <taxon>Teleostei</taxon>
        <taxon>Neoteleostei</taxon>
        <taxon>Acanthomorphata</taxon>
        <taxon>Eupercaria</taxon>
        <taxon>Perciformes</taxon>
        <taxon>Notothenioidei</taxon>
        <taxon>Channichthyidae</taxon>
        <taxon>Champsocephalus</taxon>
    </lineage>
</organism>
<sequence length="363" mass="42858">MEMNNRDEMEVNLEILRKENQEIKLLLEQERTLRNKLEIEGAKKKEATLKAYTQHAAVLLKHHAKVKAQKIEHNVLRVNNEDLNMKYGMLQRTHKKVEAEMAALRKANQELKQLKEPWVEENAAEMASLRERSQELKQLKEHCVEEEAKMAALQKTNQELQQQKERDVEEKAVKMAALHERNQELQQLKERCVEEVAALLKENQTLKQEKERSVEEKVDQNKQTTGRTLEEPCVEQKDAEMAALQKTNHELKQETLRCVEEKDAEIVVLHERNHELEQQKERCVEEKDAEIVTLLERICELQQLKETLCSGDSRLENITVEKIHEFPFSYGPRCPRRLPRRQPGRFLKPITSILKFLKRLEYR</sequence>
<feature type="coiled-coil region" evidence="1">
    <location>
        <begin position="6"/>
        <end position="40"/>
    </location>
</feature>
<feature type="region of interest" description="Disordered" evidence="2">
    <location>
        <begin position="210"/>
        <end position="229"/>
    </location>
</feature>
<keyword evidence="4" id="KW-1185">Reference proteome</keyword>
<comment type="caution">
    <text evidence="3">The sequence shown here is derived from an EMBL/GenBank/DDBJ whole genome shotgun (WGS) entry which is preliminary data.</text>
</comment>
<reference evidence="3 4" key="1">
    <citation type="journal article" date="2023" name="Mol. Biol. Evol.">
        <title>Genomics of Secondarily Temperate Adaptation in the Only Non-Antarctic Icefish.</title>
        <authorList>
            <person name="Rivera-Colon A.G."/>
            <person name="Rayamajhi N."/>
            <person name="Minhas B.F."/>
            <person name="Madrigal G."/>
            <person name="Bilyk K.T."/>
            <person name="Yoon V."/>
            <person name="Hune M."/>
            <person name="Gregory S."/>
            <person name="Cheng C.H.C."/>
            <person name="Catchen J.M."/>
        </authorList>
    </citation>
    <scope>NUCLEOTIDE SEQUENCE [LARGE SCALE GENOMIC DNA]</scope>
    <source>
        <strain evidence="3">JC2023a</strain>
    </source>
</reference>
<protein>
    <submittedName>
        <fullName evidence="3">Uncharacterized protein</fullName>
    </submittedName>
</protein>
<feature type="compositionally biased region" description="Basic and acidic residues" evidence="2">
    <location>
        <begin position="210"/>
        <end position="220"/>
    </location>
</feature>
<dbReference type="AlphaFoldDB" id="A0AAN8BHQ1"/>
<name>A0AAN8BHQ1_9TELE</name>
<accession>A0AAN8BHQ1</accession>
<evidence type="ECO:0000313" key="4">
    <source>
        <dbReference type="Proteomes" id="UP001335648"/>
    </source>
</evidence>
<evidence type="ECO:0000256" key="2">
    <source>
        <dbReference type="SAM" id="MobiDB-lite"/>
    </source>
</evidence>
<dbReference type="Proteomes" id="UP001335648">
    <property type="component" value="Unassembled WGS sequence"/>
</dbReference>
<evidence type="ECO:0000256" key="1">
    <source>
        <dbReference type="SAM" id="Coils"/>
    </source>
</evidence>
<gene>
    <name evidence="3" type="ORF">CesoFtcFv8_019125</name>
</gene>
<proteinExistence type="predicted"/>
<keyword evidence="1" id="KW-0175">Coiled coil</keyword>
<dbReference type="EMBL" id="JAULUE010002060">
    <property type="protein sequence ID" value="KAK5885416.1"/>
    <property type="molecule type" value="Genomic_DNA"/>
</dbReference>
<evidence type="ECO:0000313" key="3">
    <source>
        <dbReference type="EMBL" id="KAK5885416.1"/>
    </source>
</evidence>